<reference evidence="1 2" key="1">
    <citation type="submission" date="2010-01" db="EMBL/GenBank/DDBJ databases">
        <authorList>
            <person name="Weinstock G."/>
            <person name="Sodergren E."/>
            <person name="Clifton S."/>
            <person name="Fulton L."/>
            <person name="Fulton B."/>
            <person name="Courtney L."/>
            <person name="Fronick C."/>
            <person name="Harrison M."/>
            <person name="Strong C."/>
            <person name="Farmer C."/>
            <person name="Delahaunty K."/>
            <person name="Markovic C."/>
            <person name="Hall O."/>
            <person name="Minx P."/>
            <person name="Tomlinson C."/>
            <person name="Mitreva M."/>
            <person name="Nelson J."/>
            <person name="Hou S."/>
            <person name="Wollam A."/>
            <person name="Pepin K.H."/>
            <person name="Johnson M."/>
            <person name="Bhonagiri V."/>
            <person name="Nash W.E."/>
            <person name="Warren W."/>
            <person name="Chinwalla A."/>
            <person name="Mardis E.R."/>
            <person name="Wilson R.K."/>
        </authorList>
    </citation>
    <scope>NUCLEOTIDE SEQUENCE [LARGE SCALE GENOMIC DNA]</scope>
    <source>
        <strain evidence="1 2">DSM 13479</strain>
    </source>
</reference>
<protein>
    <submittedName>
        <fullName evidence="1">Uncharacterized protein</fullName>
    </submittedName>
</protein>
<gene>
    <name evidence="1" type="ORF">CLOSTHATH_00712</name>
</gene>
<dbReference type="AlphaFoldDB" id="D3AAU1"/>
<dbReference type="HOGENOM" id="CLU_3217246_0_0_9"/>
<dbReference type="EMBL" id="ACIO01000044">
    <property type="protein sequence ID" value="EFD01068.1"/>
    <property type="molecule type" value="Genomic_DNA"/>
</dbReference>
<dbReference type="Proteomes" id="UP000004968">
    <property type="component" value="Unassembled WGS sequence"/>
</dbReference>
<name>D3AAU1_9FIRM</name>
<proteinExistence type="predicted"/>
<sequence length="44" mass="4864">MLFQRSGFPGGQTQNAASLCLRFCVLTLGESPDQYGRNTEEKVL</sequence>
<organism evidence="1 2">
    <name type="scientific">Hungatella hathewayi DSM 13479</name>
    <dbReference type="NCBI Taxonomy" id="566550"/>
    <lineage>
        <taxon>Bacteria</taxon>
        <taxon>Bacillati</taxon>
        <taxon>Bacillota</taxon>
        <taxon>Clostridia</taxon>
        <taxon>Lachnospirales</taxon>
        <taxon>Lachnospiraceae</taxon>
        <taxon>Hungatella</taxon>
    </lineage>
</organism>
<accession>D3AAU1</accession>
<evidence type="ECO:0000313" key="1">
    <source>
        <dbReference type="EMBL" id="EFD01068.1"/>
    </source>
</evidence>
<evidence type="ECO:0000313" key="2">
    <source>
        <dbReference type="Proteomes" id="UP000004968"/>
    </source>
</evidence>
<comment type="caution">
    <text evidence="1">The sequence shown here is derived from an EMBL/GenBank/DDBJ whole genome shotgun (WGS) entry which is preliminary data.</text>
</comment>